<name>A0A931AX62_9FIRM</name>
<dbReference type="EMBL" id="JADPIE010000010">
    <property type="protein sequence ID" value="MBF8438140.1"/>
    <property type="molecule type" value="Genomic_DNA"/>
</dbReference>
<sequence length="598" mass="68023">MVSRIDKVIKVELEKIMRESQSLKNKEFSFKANQPVAETLSDIDNLINDFGELFTKDQQAFFQNWIASELPLDQELTLQLIKFISENPDSNIKRLIITSANFLSSNNLSVKNFFLKILSYEDQLIENFNINSLSDLIEFLNKGGFSDIITHSNKISSAIGIALLNQISNLSKDNALDSMINQIIELEIEQNLLNDNKIFAENSSNKNYLAIDSFADDFREISIGNQSTDNFNINNLSELIKTLNKGGFSYTFSKSNSLSSAIGIALLNQVSKLIKEDIMAARINQVIKFELEKIIQDNHSFINDNLSIKADQESPELSSALDNLINSFGELSTENQTLFFQSWLASELPLDPELVVPLIEFISENSDSNLQRLLIKAAAFLDRNNLPVRKFFLEALSYENQFPDNFNINNFSEFIEFLTESDFTSLFAESDNLSSAASLTMLNQVSNLSENQQLLLYIELPLFINDEKNTPDKLYLRVTRDAKADKNKENKSYQLSFIIDLSEKSTVKADINILNKKIKANFITTSANLKESIDNNLETLKDNIARSNYNLVTIETKTIDEINNLELREEIITETIDIKDDLSIKEVIDKYRHIDIKA</sequence>
<evidence type="ECO:0008006" key="3">
    <source>
        <dbReference type="Google" id="ProtNLM"/>
    </source>
</evidence>
<dbReference type="RefSeq" id="WP_270455240.1">
    <property type="nucleotide sequence ID" value="NZ_JADPIE010000010.1"/>
</dbReference>
<comment type="caution">
    <text evidence="1">The sequence shown here is derived from an EMBL/GenBank/DDBJ whole genome shotgun (WGS) entry which is preliminary data.</text>
</comment>
<protein>
    <recommendedName>
        <fullName evidence="3">Flagellar hook-length control protein FliK</fullName>
    </recommendedName>
</protein>
<gene>
    <name evidence="1" type="ORF">I0Q91_13690</name>
</gene>
<evidence type="ECO:0000313" key="1">
    <source>
        <dbReference type="EMBL" id="MBF8438140.1"/>
    </source>
</evidence>
<dbReference type="Proteomes" id="UP000621436">
    <property type="component" value="Unassembled WGS sequence"/>
</dbReference>
<keyword evidence="2" id="KW-1185">Reference proteome</keyword>
<accession>A0A931AX62</accession>
<reference evidence="1" key="1">
    <citation type="submission" date="2020-11" db="EMBL/GenBank/DDBJ databases">
        <title>Halonatronomonas betainensis gen. nov., sp. nov. a novel haloalkaliphilic representative of the family Halanaerobiacae capable of betaine degradation.</title>
        <authorList>
            <person name="Boltyanskaya Y."/>
            <person name="Kevbrin V."/>
            <person name="Detkova E."/>
            <person name="Grouzdev D.S."/>
            <person name="Koziaeva V."/>
            <person name="Zhilina T."/>
        </authorList>
    </citation>
    <scope>NUCLEOTIDE SEQUENCE</scope>
    <source>
        <strain evidence="1">Z-7014</strain>
    </source>
</reference>
<organism evidence="1 2">
    <name type="scientific">Halonatronomonas betaini</name>
    <dbReference type="NCBI Taxonomy" id="2778430"/>
    <lineage>
        <taxon>Bacteria</taxon>
        <taxon>Bacillati</taxon>
        <taxon>Bacillota</taxon>
        <taxon>Clostridia</taxon>
        <taxon>Halanaerobiales</taxon>
        <taxon>Halarsenatibacteraceae</taxon>
        <taxon>Halonatronomonas</taxon>
    </lineage>
</organism>
<dbReference type="AlphaFoldDB" id="A0A931AX62"/>
<evidence type="ECO:0000313" key="2">
    <source>
        <dbReference type="Proteomes" id="UP000621436"/>
    </source>
</evidence>
<proteinExistence type="predicted"/>